<name>A0A8S3Z170_9EUPU</name>
<protein>
    <submittedName>
        <fullName evidence="1">Uncharacterized protein</fullName>
    </submittedName>
</protein>
<accession>A0A8S3Z170</accession>
<dbReference type="EMBL" id="CAJHNH020000890">
    <property type="protein sequence ID" value="CAG5120386.1"/>
    <property type="molecule type" value="Genomic_DNA"/>
</dbReference>
<dbReference type="AlphaFoldDB" id="A0A8S3Z170"/>
<keyword evidence="2" id="KW-1185">Reference proteome</keyword>
<feature type="non-terminal residue" evidence="1">
    <location>
        <position position="1"/>
    </location>
</feature>
<feature type="non-terminal residue" evidence="1">
    <location>
        <position position="108"/>
    </location>
</feature>
<sequence>GVSAGAVVSLEGTTLEANTSKEENSSLTAHIQLKDIVAKTIYEKKCRHLIGPFTANMDGLLSWIPLSNDTFIPQVLLAAEFNLVPVTFGQEHMFCLSKMAQEIQKIIQ</sequence>
<organism evidence="1 2">
    <name type="scientific">Candidula unifasciata</name>
    <dbReference type="NCBI Taxonomy" id="100452"/>
    <lineage>
        <taxon>Eukaryota</taxon>
        <taxon>Metazoa</taxon>
        <taxon>Spiralia</taxon>
        <taxon>Lophotrochozoa</taxon>
        <taxon>Mollusca</taxon>
        <taxon>Gastropoda</taxon>
        <taxon>Heterobranchia</taxon>
        <taxon>Euthyneura</taxon>
        <taxon>Panpulmonata</taxon>
        <taxon>Eupulmonata</taxon>
        <taxon>Stylommatophora</taxon>
        <taxon>Helicina</taxon>
        <taxon>Helicoidea</taxon>
        <taxon>Geomitridae</taxon>
        <taxon>Candidula</taxon>
    </lineage>
</organism>
<proteinExistence type="predicted"/>
<gene>
    <name evidence="1" type="ORF">CUNI_LOCUS5944</name>
</gene>
<evidence type="ECO:0000313" key="2">
    <source>
        <dbReference type="Proteomes" id="UP000678393"/>
    </source>
</evidence>
<comment type="caution">
    <text evidence="1">The sequence shown here is derived from an EMBL/GenBank/DDBJ whole genome shotgun (WGS) entry which is preliminary data.</text>
</comment>
<dbReference type="Proteomes" id="UP000678393">
    <property type="component" value="Unassembled WGS sequence"/>
</dbReference>
<reference evidence="1" key="1">
    <citation type="submission" date="2021-04" db="EMBL/GenBank/DDBJ databases">
        <authorList>
            <consortium name="Molecular Ecology Group"/>
        </authorList>
    </citation>
    <scope>NUCLEOTIDE SEQUENCE</scope>
</reference>
<evidence type="ECO:0000313" key="1">
    <source>
        <dbReference type="EMBL" id="CAG5120386.1"/>
    </source>
</evidence>
<dbReference type="OrthoDB" id="10483155at2759"/>